<proteinExistence type="predicted"/>
<organism evidence="1 2">
    <name type="scientific">Salmonella enterica subsp. enterica serovar Rubislaw str. A4-653</name>
    <dbReference type="NCBI Taxonomy" id="913081"/>
    <lineage>
        <taxon>Bacteria</taxon>
        <taxon>Pseudomonadati</taxon>
        <taxon>Pseudomonadota</taxon>
        <taxon>Gammaproteobacteria</taxon>
        <taxon>Enterobacterales</taxon>
        <taxon>Enterobacteriaceae</taxon>
        <taxon>Salmonella</taxon>
    </lineage>
</organism>
<feature type="non-terminal residue" evidence="1">
    <location>
        <position position="35"/>
    </location>
</feature>
<dbReference type="AlphaFoldDB" id="G5QLJ8"/>
<comment type="caution">
    <text evidence="1">The sequence shown here is derived from an EMBL/GenBank/DDBJ whole genome shotgun (WGS) entry which is preliminary data.</text>
</comment>
<reference evidence="1 2" key="1">
    <citation type="journal article" date="2011" name="BMC Genomics">
        <title>Genome sequencing reveals diversification of virulence factor content and possible host adaptation in distinct subpopulations of Salmonella enterica.</title>
        <authorList>
            <person name="den Bakker H.C."/>
            <person name="Moreno Switt A.I."/>
            <person name="Govoni G."/>
            <person name="Cummings C.A."/>
            <person name="Ranieri M.L."/>
            <person name="Degoricija L."/>
            <person name="Hoelzer K."/>
            <person name="Rodriguez-Rivera L.D."/>
            <person name="Brown S."/>
            <person name="Bolchacova E."/>
            <person name="Furtado M.R."/>
            <person name="Wiedmann M."/>
        </authorList>
    </citation>
    <scope>NUCLEOTIDE SEQUENCE [LARGE SCALE GENOMIC DNA]</scope>
    <source>
        <strain evidence="1 2">A4-653</strain>
    </source>
</reference>
<name>G5QLJ8_SALRU</name>
<evidence type="ECO:0000313" key="1">
    <source>
        <dbReference type="EMBL" id="EHC85856.1"/>
    </source>
</evidence>
<gene>
    <name evidence="1" type="ORF">LTSERUB_3642</name>
</gene>
<protein>
    <submittedName>
        <fullName evidence="1">Uncharacterized protein</fullName>
    </submittedName>
</protein>
<dbReference type="EMBL" id="AFCT01001319">
    <property type="protein sequence ID" value="EHC85856.1"/>
    <property type="molecule type" value="Genomic_DNA"/>
</dbReference>
<accession>G5QLJ8</accession>
<dbReference type="Proteomes" id="UP000004903">
    <property type="component" value="Unassembled WGS sequence"/>
</dbReference>
<sequence>MTKFKGRHCTQRKRWRQRLAMFADLPGVENQVSSY</sequence>
<evidence type="ECO:0000313" key="2">
    <source>
        <dbReference type="Proteomes" id="UP000004903"/>
    </source>
</evidence>